<evidence type="ECO:0000313" key="2">
    <source>
        <dbReference type="EMBL" id="KAJ7018007.1"/>
    </source>
</evidence>
<sequence length="399" mass="43719">MRLSATKDFAVVAAQCCPPPVTVYVVGYGESAASRTLSAEHGAFIEFILTWNDWRPRSTPEVKAVRTSSQALVRQCAAWFDAAKTLHVRAAAGTLLGRHLRLCPRAPALAHVPEKRHIHRRLTHLQLASYTHTTSRSRLLSGAHAPTTHERRAPSTSFSERGLFIDLSDSEWKRLKRVGRRSEWLSDSLDLRTSHAGNPRAHPRAYRRRTVGARCYTINPSVHGHCAPSFSFELFCGDGGVDLRADDKHTSPPRAPSLPSFPPFAPHARERSLDAYFPTPSTISRAPSCSAPSARVRLTLKTATRVLSLGGMDKVGNGKAREPLPPVPHARALPLGRTFSRVCALGTRPVTRHAVQRALSPLETPTRTYSRPPPPSHARASLVYPGLIPPCLCFRGAGV</sequence>
<organism evidence="2 3">
    <name type="scientific">Mycena alexandri</name>
    <dbReference type="NCBI Taxonomy" id="1745969"/>
    <lineage>
        <taxon>Eukaryota</taxon>
        <taxon>Fungi</taxon>
        <taxon>Dikarya</taxon>
        <taxon>Basidiomycota</taxon>
        <taxon>Agaricomycotina</taxon>
        <taxon>Agaricomycetes</taxon>
        <taxon>Agaricomycetidae</taxon>
        <taxon>Agaricales</taxon>
        <taxon>Marasmiineae</taxon>
        <taxon>Mycenaceae</taxon>
        <taxon>Mycena</taxon>
    </lineage>
</organism>
<evidence type="ECO:0000313" key="3">
    <source>
        <dbReference type="Proteomes" id="UP001218188"/>
    </source>
</evidence>
<dbReference type="EMBL" id="JARJCM010000366">
    <property type="protein sequence ID" value="KAJ7018007.1"/>
    <property type="molecule type" value="Genomic_DNA"/>
</dbReference>
<reference evidence="2" key="1">
    <citation type="submission" date="2023-03" db="EMBL/GenBank/DDBJ databases">
        <title>Massive genome expansion in bonnet fungi (Mycena s.s.) driven by repeated elements and novel gene families across ecological guilds.</title>
        <authorList>
            <consortium name="Lawrence Berkeley National Laboratory"/>
            <person name="Harder C.B."/>
            <person name="Miyauchi S."/>
            <person name="Viragh M."/>
            <person name="Kuo A."/>
            <person name="Thoen E."/>
            <person name="Andreopoulos B."/>
            <person name="Lu D."/>
            <person name="Skrede I."/>
            <person name="Drula E."/>
            <person name="Henrissat B."/>
            <person name="Morin E."/>
            <person name="Kohler A."/>
            <person name="Barry K."/>
            <person name="LaButti K."/>
            <person name="Morin E."/>
            <person name="Salamov A."/>
            <person name="Lipzen A."/>
            <person name="Mereny Z."/>
            <person name="Hegedus B."/>
            <person name="Baldrian P."/>
            <person name="Stursova M."/>
            <person name="Weitz H."/>
            <person name="Taylor A."/>
            <person name="Grigoriev I.V."/>
            <person name="Nagy L.G."/>
            <person name="Martin F."/>
            <person name="Kauserud H."/>
        </authorList>
    </citation>
    <scope>NUCLEOTIDE SEQUENCE</scope>
    <source>
        <strain evidence="2">CBHHK200</strain>
    </source>
</reference>
<evidence type="ECO:0000256" key="1">
    <source>
        <dbReference type="SAM" id="MobiDB-lite"/>
    </source>
</evidence>
<feature type="region of interest" description="Disordered" evidence="1">
    <location>
        <begin position="136"/>
        <end position="156"/>
    </location>
</feature>
<accession>A0AAD6WME5</accession>
<gene>
    <name evidence="2" type="ORF">C8F04DRAFT_1405337</name>
</gene>
<proteinExistence type="predicted"/>
<keyword evidence="3" id="KW-1185">Reference proteome</keyword>
<comment type="caution">
    <text evidence="2">The sequence shown here is derived from an EMBL/GenBank/DDBJ whole genome shotgun (WGS) entry which is preliminary data.</text>
</comment>
<name>A0AAD6WME5_9AGAR</name>
<dbReference type="Proteomes" id="UP001218188">
    <property type="component" value="Unassembled WGS sequence"/>
</dbReference>
<dbReference type="AlphaFoldDB" id="A0AAD6WME5"/>
<protein>
    <submittedName>
        <fullName evidence="2">Uncharacterized protein</fullName>
    </submittedName>
</protein>